<comment type="subcellular location">
    <subcellularLocation>
        <location evidence="3">Cell membrane</location>
        <topology evidence="3">Multi-pass membrane protein</topology>
    </subcellularLocation>
</comment>
<evidence type="ECO:0000259" key="18">
    <source>
        <dbReference type="PROSITE" id="PS51104"/>
    </source>
</evidence>
<keyword evidence="7" id="KW-1003">Cell membrane</keyword>
<keyword evidence="13 16" id="KW-1133">Transmembrane helix</keyword>
<dbReference type="EC" id="2.7.1.197" evidence="4"/>
<dbReference type="STRING" id="589382.SAMN04489721_0220"/>
<dbReference type="Pfam" id="PF02302">
    <property type="entry name" value="PTS_IIB"/>
    <property type="match status" value="1"/>
</dbReference>
<dbReference type="PROSITE" id="PS51099">
    <property type="entry name" value="PTS_EIIB_TYPE_2"/>
    <property type="match status" value="1"/>
</dbReference>
<dbReference type="GO" id="GO:0009401">
    <property type="term" value="P:phosphoenolpyruvate-dependent sugar phosphotransferase system"/>
    <property type="evidence" value="ECO:0007669"/>
    <property type="project" value="UniProtKB-KW"/>
</dbReference>
<dbReference type="InterPro" id="IPR050893">
    <property type="entry name" value="Sugar_PTS"/>
</dbReference>
<evidence type="ECO:0000256" key="14">
    <source>
        <dbReference type="ARBA" id="ARBA00023136"/>
    </source>
</evidence>
<dbReference type="Pfam" id="PF02378">
    <property type="entry name" value="PTS_EIIC"/>
    <property type="match status" value="1"/>
</dbReference>
<evidence type="ECO:0000256" key="16">
    <source>
        <dbReference type="SAM" id="Phobius"/>
    </source>
</evidence>
<keyword evidence="14 16" id="KW-0472">Membrane</keyword>
<dbReference type="AlphaFoldDB" id="A0A1H1LPR3"/>
<dbReference type="RefSeq" id="WP_092668565.1">
    <property type="nucleotide sequence ID" value="NZ_BMDN01000005.1"/>
</dbReference>
<feature type="transmembrane region" description="Helical" evidence="16">
    <location>
        <begin position="87"/>
        <end position="106"/>
    </location>
</feature>
<dbReference type="GO" id="GO:0022872">
    <property type="term" value="F:protein-N(PI)-phosphohistidine-mannitol phosphotransferase system transmembrane transporter activity"/>
    <property type="evidence" value="ECO:0007669"/>
    <property type="project" value="InterPro"/>
</dbReference>
<dbReference type="InterPro" id="IPR003501">
    <property type="entry name" value="PTS_EIIB_2/3"/>
</dbReference>
<dbReference type="CDD" id="cd05567">
    <property type="entry name" value="PTS_IIB_mannitol"/>
    <property type="match status" value="1"/>
</dbReference>
<dbReference type="InterPro" id="IPR013011">
    <property type="entry name" value="PTS_EIIB_2"/>
</dbReference>
<keyword evidence="10" id="KW-0808">Transferase</keyword>
<dbReference type="Proteomes" id="UP000893823">
    <property type="component" value="Unassembled WGS sequence"/>
</dbReference>
<feature type="transmembrane region" description="Helical" evidence="16">
    <location>
        <begin position="338"/>
        <end position="361"/>
    </location>
</feature>
<evidence type="ECO:0000313" key="21">
    <source>
        <dbReference type="Proteomes" id="UP000199482"/>
    </source>
</evidence>
<evidence type="ECO:0000256" key="7">
    <source>
        <dbReference type="ARBA" id="ARBA00022475"/>
    </source>
</evidence>
<evidence type="ECO:0000256" key="12">
    <source>
        <dbReference type="ARBA" id="ARBA00022692"/>
    </source>
</evidence>
<keyword evidence="9" id="KW-0762">Sugar transport</keyword>
<dbReference type="PANTHER" id="PTHR30181">
    <property type="entry name" value="MANNITOL PERMEASE IIC COMPONENT"/>
    <property type="match status" value="1"/>
</dbReference>
<feature type="transmembrane region" description="Helical" evidence="16">
    <location>
        <begin position="156"/>
        <end position="178"/>
    </location>
</feature>
<evidence type="ECO:0000256" key="10">
    <source>
        <dbReference type="ARBA" id="ARBA00022679"/>
    </source>
</evidence>
<feature type="domain" description="PTS EIIC type-2" evidence="18">
    <location>
        <begin position="21"/>
        <end position="368"/>
    </location>
</feature>
<feature type="transmembrane region" description="Helical" evidence="16">
    <location>
        <begin position="118"/>
        <end position="136"/>
    </location>
</feature>
<evidence type="ECO:0000256" key="9">
    <source>
        <dbReference type="ARBA" id="ARBA00022597"/>
    </source>
</evidence>
<evidence type="ECO:0000259" key="17">
    <source>
        <dbReference type="PROSITE" id="PS51099"/>
    </source>
</evidence>
<keyword evidence="22" id="KW-1185">Reference proteome</keyword>
<evidence type="ECO:0000256" key="1">
    <source>
        <dbReference type="ARBA" id="ARBA00001655"/>
    </source>
</evidence>
<comment type="function">
    <text evidence="2">The phosphoenolpyruvate-dependent sugar phosphotransferase system (sugar PTS), a major carbohydrate active transport system, catalyzes the phosphorylation of incoming sugar substrates concomitantly with their translocation across the cell membrane. The enzyme II CmtAB PTS system is involved in D-mannitol transport.</text>
</comment>
<evidence type="ECO:0000256" key="3">
    <source>
        <dbReference type="ARBA" id="ARBA00004651"/>
    </source>
</evidence>
<evidence type="ECO:0000313" key="20">
    <source>
        <dbReference type="EMBL" id="SDR76541.1"/>
    </source>
</evidence>
<evidence type="ECO:0000256" key="13">
    <source>
        <dbReference type="ARBA" id="ARBA00022989"/>
    </source>
</evidence>
<name>A0A1H1LPR3_9MICO</name>
<dbReference type="Proteomes" id="UP000199482">
    <property type="component" value="Chromosome I"/>
</dbReference>
<feature type="domain" description="PTS EIIB type-2" evidence="17">
    <location>
        <begin position="423"/>
        <end position="517"/>
    </location>
</feature>
<dbReference type="EMBL" id="LT629755">
    <property type="protein sequence ID" value="SDR76541.1"/>
    <property type="molecule type" value="Genomic_DNA"/>
</dbReference>
<dbReference type="GO" id="GO:0090563">
    <property type="term" value="F:protein-phosphocysteine-sugar phosphotransferase activity"/>
    <property type="evidence" value="ECO:0007669"/>
    <property type="project" value="TreeGrafter"/>
</dbReference>
<gene>
    <name evidence="19" type="ORF">BCL57_002767</name>
    <name evidence="20" type="ORF">SAMN04489721_0220</name>
</gene>
<reference evidence="19" key="3">
    <citation type="submission" date="2022-06" db="EMBL/GenBank/DDBJ databases">
        <title>Genomic Encyclopedia of Type Strains, Phase III (KMG-III): the genomes of soil and plant-associated and newly described type strains.</title>
        <authorList>
            <person name="Whitman W."/>
        </authorList>
    </citation>
    <scope>NUCLEOTIDE SEQUENCE</scope>
    <source>
        <strain evidence="19">CPCC 202695</strain>
    </source>
</reference>
<dbReference type="InterPro" id="IPR003352">
    <property type="entry name" value="PTS_EIIC"/>
</dbReference>
<dbReference type="GO" id="GO:0005886">
    <property type="term" value="C:plasma membrane"/>
    <property type="evidence" value="ECO:0007669"/>
    <property type="project" value="UniProtKB-SubCell"/>
</dbReference>
<evidence type="ECO:0000313" key="19">
    <source>
        <dbReference type="EMBL" id="MCP2368591.1"/>
    </source>
</evidence>
<dbReference type="Gene3D" id="3.40.50.2300">
    <property type="match status" value="1"/>
</dbReference>
<organism evidence="20 21">
    <name type="scientific">Agromyces flavus</name>
    <dbReference type="NCBI Taxonomy" id="589382"/>
    <lineage>
        <taxon>Bacteria</taxon>
        <taxon>Bacillati</taxon>
        <taxon>Actinomycetota</taxon>
        <taxon>Actinomycetes</taxon>
        <taxon>Micrococcales</taxon>
        <taxon>Microbacteriaceae</taxon>
        <taxon>Agromyces</taxon>
    </lineage>
</organism>
<reference evidence="20" key="2">
    <citation type="submission" date="2016-10" db="EMBL/GenBank/DDBJ databases">
        <authorList>
            <person name="de Groot N.N."/>
        </authorList>
    </citation>
    <scope>NUCLEOTIDE SEQUENCE [LARGE SCALE GENOMIC DNA]</scope>
    <source>
        <strain evidence="20">CPCC 202695</strain>
    </source>
</reference>
<sequence>MTTTSAEAKRPGGARVHVQRFGTFLSGMIMPNIPALIAWGIFTAFFIAVGWTPNADLATIVGPFIHYLLPILIGYTGGSMVYGIRGGVVGSIATFGAIAGSDLLIAQVNATLPEDNQLGQIHMFIGAMILGPLAAWTMKRIDSIWEGKVRAGFEMLVNMFSAGIWGFVMAIVGFYPVAWLVNGIMNALSAAVEWLVATNLLPLTSIIIEPAKVLFLNNAINHGVLTPLGLSQAAEEGSSILFLLEANPGPGVGLLLAFTFFGIGAARASAPGAAVIQFFGGIHEVYFPFALMKPILILALIAGGMTGVTTNMVLGGALRAPAAPGSIIAVLLQTAPGAYFAVILSVILSAGVTFAIAAVILRASRKRDLEAMAVSDDAFGAAITQTEAAKGKSSDALANLRGGAATQADGMGGPATGTMREIKNVVFACDAGMGSSAMGASVLRNKIKKAGIEDVTVVNKAIAALDSSADLVITQNQLTERARHQTPDAVHISVDNFMNSPRYDEVVELIEAQKEDR</sequence>
<proteinExistence type="predicted"/>
<evidence type="ECO:0000256" key="2">
    <source>
        <dbReference type="ARBA" id="ARBA00002434"/>
    </source>
</evidence>
<evidence type="ECO:0000313" key="22">
    <source>
        <dbReference type="Proteomes" id="UP000893823"/>
    </source>
</evidence>
<keyword evidence="8" id="KW-0597">Phosphoprotein</keyword>
<evidence type="ECO:0000256" key="5">
    <source>
        <dbReference type="ARBA" id="ARBA00021825"/>
    </source>
</evidence>
<dbReference type="EMBL" id="SODL02000005">
    <property type="protein sequence ID" value="MCP2368591.1"/>
    <property type="molecule type" value="Genomic_DNA"/>
</dbReference>
<keyword evidence="6" id="KW-0813">Transport</keyword>
<protein>
    <recommendedName>
        <fullName evidence="5">PTS system mannitol-specific EIICB component</fullName>
        <ecNumber evidence="4">2.7.1.197</ecNumber>
    </recommendedName>
    <alternativeName>
        <fullName evidence="15">EIICB-Mtl</fullName>
    </alternativeName>
</protein>
<feature type="transmembrane region" description="Helical" evidence="16">
    <location>
        <begin position="21"/>
        <end position="51"/>
    </location>
</feature>
<evidence type="ECO:0000256" key="11">
    <source>
        <dbReference type="ARBA" id="ARBA00022683"/>
    </source>
</evidence>
<keyword evidence="11" id="KW-0598">Phosphotransferase system</keyword>
<evidence type="ECO:0000256" key="15">
    <source>
        <dbReference type="ARBA" id="ARBA00033349"/>
    </source>
</evidence>
<comment type="catalytic activity">
    <reaction evidence="1">
        <text>D-mannitol(out) + N(pros)-phospho-L-histidyl-[protein] = D-mannitol 1-phosphate(in) + L-histidyl-[protein]</text>
        <dbReference type="Rhea" id="RHEA:33363"/>
        <dbReference type="Rhea" id="RHEA-COMP:9745"/>
        <dbReference type="Rhea" id="RHEA-COMP:9746"/>
        <dbReference type="ChEBI" id="CHEBI:16899"/>
        <dbReference type="ChEBI" id="CHEBI:29979"/>
        <dbReference type="ChEBI" id="CHEBI:61381"/>
        <dbReference type="ChEBI" id="CHEBI:64837"/>
        <dbReference type="EC" id="2.7.1.197"/>
    </reaction>
</comment>
<feature type="transmembrane region" description="Helical" evidence="16">
    <location>
        <begin position="184"/>
        <end position="208"/>
    </location>
</feature>
<keyword evidence="12 16" id="KW-0812">Transmembrane</keyword>
<evidence type="ECO:0000256" key="4">
    <source>
        <dbReference type="ARBA" id="ARBA00011909"/>
    </source>
</evidence>
<evidence type="ECO:0000256" key="6">
    <source>
        <dbReference type="ARBA" id="ARBA00022448"/>
    </source>
</evidence>
<accession>A0A1H1LPR3</accession>
<dbReference type="PANTHER" id="PTHR30181:SF2">
    <property type="entry name" value="PTS SYSTEM MANNITOL-SPECIFIC EIICBA COMPONENT"/>
    <property type="match status" value="1"/>
</dbReference>
<dbReference type="InterPro" id="IPR029503">
    <property type="entry name" value="PTS_EIIB_mannitol"/>
</dbReference>
<dbReference type="InterPro" id="IPR036095">
    <property type="entry name" value="PTS_EIIB-like_sf"/>
</dbReference>
<dbReference type="InterPro" id="IPR013014">
    <property type="entry name" value="PTS_EIIC_2"/>
</dbReference>
<feature type="transmembrane region" description="Helical" evidence="16">
    <location>
        <begin position="295"/>
        <end position="318"/>
    </location>
</feature>
<dbReference type="PROSITE" id="PS51104">
    <property type="entry name" value="PTS_EIIC_TYPE_2"/>
    <property type="match status" value="1"/>
</dbReference>
<reference evidence="21" key="1">
    <citation type="submission" date="2016-10" db="EMBL/GenBank/DDBJ databases">
        <authorList>
            <person name="Varghese N."/>
            <person name="Submissions S."/>
        </authorList>
    </citation>
    <scope>NUCLEOTIDE SEQUENCE [LARGE SCALE GENOMIC DNA]</scope>
    <source>
        <strain evidence="21">CPCC 202695</strain>
    </source>
</reference>
<evidence type="ECO:0000256" key="8">
    <source>
        <dbReference type="ARBA" id="ARBA00022553"/>
    </source>
</evidence>
<dbReference type="SUPFAM" id="SSF52794">
    <property type="entry name" value="PTS system IIB component-like"/>
    <property type="match status" value="1"/>
</dbReference>
<feature type="transmembrane region" description="Helical" evidence="16">
    <location>
        <begin position="57"/>
        <end position="75"/>
    </location>
</feature>